<dbReference type="Proteomes" id="UP000189970">
    <property type="component" value="Unassembled WGS sequence"/>
</dbReference>
<evidence type="ECO:0000313" key="3">
    <source>
        <dbReference type="Proteomes" id="UP000189970"/>
    </source>
</evidence>
<dbReference type="RefSeq" id="WP_079346332.1">
    <property type="nucleotide sequence ID" value="NZ_MVAB01000001.1"/>
</dbReference>
<gene>
    <name evidence="2" type="ORF">BW731_05125</name>
</gene>
<sequence length="132" mass="15424">MKRIIFFILGCIMFILGTIGIIIPLLPTVPFYLAASFFWLNSSKKVHDYFVATKWYKQYVEEYIVEKKMTKKQQLKILVTVFCLLAIPFVMVPNTIMRMALIVVFVGHVIFFRVYFSDKRKAKLSKAEGIDL</sequence>
<evidence type="ECO:0000313" key="2">
    <source>
        <dbReference type="EMBL" id="OPF87631.1"/>
    </source>
</evidence>
<keyword evidence="3" id="KW-1185">Reference proteome</keyword>
<keyword evidence="1" id="KW-1133">Transmembrane helix</keyword>
<dbReference type="AlphaFoldDB" id="A0A1V4DGR7"/>
<name>A0A1V4DGR7_9ENTE</name>
<evidence type="ECO:0008006" key="4">
    <source>
        <dbReference type="Google" id="ProtNLM"/>
    </source>
</evidence>
<feature type="transmembrane region" description="Helical" evidence="1">
    <location>
        <begin position="99"/>
        <end position="116"/>
    </location>
</feature>
<protein>
    <recommendedName>
        <fullName evidence="4">DUF454 domain-containing protein</fullName>
    </recommendedName>
</protein>
<dbReference type="PIRSF" id="PIRSF016789">
    <property type="entry name" value="DUF454"/>
    <property type="match status" value="1"/>
</dbReference>
<keyword evidence="1" id="KW-0812">Transmembrane</keyword>
<organism evidence="2 3">
    <name type="scientific">Vagococcus martis</name>
    <dbReference type="NCBI Taxonomy" id="1768210"/>
    <lineage>
        <taxon>Bacteria</taxon>
        <taxon>Bacillati</taxon>
        <taxon>Bacillota</taxon>
        <taxon>Bacilli</taxon>
        <taxon>Lactobacillales</taxon>
        <taxon>Enterococcaceae</taxon>
        <taxon>Vagococcus</taxon>
    </lineage>
</organism>
<proteinExistence type="predicted"/>
<dbReference type="Pfam" id="PF04304">
    <property type="entry name" value="DUF454"/>
    <property type="match status" value="1"/>
</dbReference>
<feature type="transmembrane region" description="Helical" evidence="1">
    <location>
        <begin position="75"/>
        <end position="93"/>
    </location>
</feature>
<comment type="caution">
    <text evidence="2">The sequence shown here is derived from an EMBL/GenBank/DDBJ whole genome shotgun (WGS) entry which is preliminary data.</text>
</comment>
<dbReference type="PANTHER" id="PTHR35813">
    <property type="entry name" value="INNER MEMBRANE PROTEIN YBAN"/>
    <property type="match status" value="1"/>
</dbReference>
<dbReference type="InterPro" id="IPR007401">
    <property type="entry name" value="DUF454"/>
</dbReference>
<dbReference type="PANTHER" id="PTHR35813:SF1">
    <property type="entry name" value="INNER MEMBRANE PROTEIN YBAN"/>
    <property type="match status" value="1"/>
</dbReference>
<accession>A0A1V4DGR7</accession>
<dbReference type="GO" id="GO:0005886">
    <property type="term" value="C:plasma membrane"/>
    <property type="evidence" value="ECO:0007669"/>
    <property type="project" value="TreeGrafter"/>
</dbReference>
<evidence type="ECO:0000256" key="1">
    <source>
        <dbReference type="SAM" id="Phobius"/>
    </source>
</evidence>
<keyword evidence="1" id="KW-0472">Membrane</keyword>
<feature type="transmembrane region" description="Helical" evidence="1">
    <location>
        <begin position="6"/>
        <end position="35"/>
    </location>
</feature>
<reference evidence="2 3" key="1">
    <citation type="submission" date="2017-02" db="EMBL/GenBank/DDBJ databases">
        <title>Vagococcus cremeus sp. nov., isolated from the small intestine of a marten, Martes flavigula.</title>
        <authorList>
            <person name="Tak E.J."/>
            <person name="Bae J.-W."/>
        </authorList>
    </citation>
    <scope>NUCLEOTIDE SEQUENCE [LARGE SCALE GENOMIC DNA]</scope>
    <source>
        <strain evidence="2 3">D7T301</strain>
    </source>
</reference>
<dbReference type="EMBL" id="MVAB01000001">
    <property type="protein sequence ID" value="OPF87631.1"/>
    <property type="molecule type" value="Genomic_DNA"/>
</dbReference>